<reference evidence="1 2" key="1">
    <citation type="journal article" date="2021" name="ISME J.">
        <title>Genomic evolution of the class Acidithiobacillia: deep-branching Proteobacteria living in extreme acidic conditions.</title>
        <authorList>
            <person name="Moya-Beltran A."/>
            <person name="Beard S."/>
            <person name="Rojas-Villalobos C."/>
            <person name="Issotta F."/>
            <person name="Gallardo Y."/>
            <person name="Ulloa R."/>
            <person name="Giaveno A."/>
            <person name="Degli Esposti M."/>
            <person name="Johnson D.B."/>
            <person name="Quatrini R."/>
        </authorList>
    </citation>
    <scope>NUCLEOTIDE SEQUENCE [LARGE SCALE GENOMIC DNA]</scope>
    <source>
        <strain evidence="1 2">GG1-14</strain>
    </source>
</reference>
<organism evidence="1 2">
    <name type="scientific">Acidithiobacillus montserratensis</name>
    <dbReference type="NCBI Taxonomy" id="2729135"/>
    <lineage>
        <taxon>Bacteria</taxon>
        <taxon>Pseudomonadati</taxon>
        <taxon>Pseudomonadota</taxon>
        <taxon>Acidithiobacillia</taxon>
        <taxon>Acidithiobacillales</taxon>
        <taxon>Acidithiobacillaceae</taxon>
        <taxon>Acidithiobacillus</taxon>
    </lineage>
</organism>
<protein>
    <submittedName>
        <fullName evidence="1">AraC family transcriptional regulator</fullName>
    </submittedName>
</protein>
<name>A0ACD5HDZ1_9PROT</name>
<sequence>MDPLSDMLSLLRPQSYASRGLDVAGRWALDFPSGPGIKCYALTTGRCWLWVEGVDLPLALTAGDCVLLPRDCAFRFGSDAEAPAQDVMDLISGTQMGAVVTLNGGGDCSGVGGYFEFVDPQADILLGLLPPVIMVREESDRVALRQSIERLMQELREPQPGSDLLADHLAQTLLIQALRLFLADRSAAGTGWLFAMADRHIGAALVALHTDPGRRWNLSILAKHVGMSRSNFAARFKNIVGETPMEYLTHWRMQLAADRLAHGHQPVSAIAYALGYESESAFSVAFKRVIGCPPGRYARECSAHKSPAARLHRQSKGHAGSDKI</sequence>
<dbReference type="Proteomes" id="UP001195965">
    <property type="component" value="Chromosome"/>
</dbReference>
<accession>A0ACD5HDZ1</accession>
<keyword evidence="2" id="KW-1185">Reference proteome</keyword>
<gene>
    <name evidence="1" type="ORF">HHS34_012390</name>
</gene>
<evidence type="ECO:0000313" key="1">
    <source>
        <dbReference type="EMBL" id="XRI73227.1"/>
    </source>
</evidence>
<dbReference type="EMBL" id="CP127526">
    <property type="protein sequence ID" value="XRI73227.1"/>
    <property type="molecule type" value="Genomic_DNA"/>
</dbReference>
<evidence type="ECO:0000313" key="2">
    <source>
        <dbReference type="Proteomes" id="UP001195965"/>
    </source>
</evidence>
<proteinExistence type="predicted"/>